<sequence>MKIFSIIVVLILSGCASKETFQTQFPIPISEYFYQIKGNQTHFVIEFQQSISEDIKLEKLYFRNQTEVTKMVSSQKAKAVFMKSDLILDANPENEYGNQPPIPQKQRFQLNSTEAVLEFTQNGKIKHYKFTNVTEKSNK</sequence>
<dbReference type="EMBL" id="QLSV01000003">
    <property type="protein sequence ID" value="RAR49758.1"/>
    <property type="molecule type" value="Genomic_DNA"/>
</dbReference>
<dbReference type="RefSeq" id="WP_112085199.1">
    <property type="nucleotide sequence ID" value="NZ_QLSV01000003.1"/>
</dbReference>
<dbReference type="Proteomes" id="UP000249518">
    <property type="component" value="Unassembled WGS sequence"/>
</dbReference>
<name>A0A328X2X9_9FLAO</name>
<comment type="caution">
    <text evidence="1">The sequence shown here is derived from an EMBL/GenBank/DDBJ whole genome shotgun (WGS) entry which is preliminary data.</text>
</comment>
<dbReference type="AlphaFoldDB" id="A0A328X2X9"/>
<evidence type="ECO:0000313" key="2">
    <source>
        <dbReference type="Proteomes" id="UP000249518"/>
    </source>
</evidence>
<gene>
    <name evidence="1" type="ORF">B0I10_103179</name>
</gene>
<dbReference type="OrthoDB" id="1364277at2"/>
<dbReference type="PROSITE" id="PS51257">
    <property type="entry name" value="PROKAR_LIPOPROTEIN"/>
    <property type="match status" value="1"/>
</dbReference>
<evidence type="ECO:0000313" key="1">
    <source>
        <dbReference type="EMBL" id="RAR49758.1"/>
    </source>
</evidence>
<keyword evidence="2" id="KW-1185">Reference proteome</keyword>
<evidence type="ECO:0008006" key="3">
    <source>
        <dbReference type="Google" id="ProtNLM"/>
    </source>
</evidence>
<reference evidence="1 2" key="1">
    <citation type="submission" date="2018-06" db="EMBL/GenBank/DDBJ databases">
        <title>Genomic Encyclopedia of Type Strains, Phase III (KMG-III): the genomes of soil and plant-associated and newly described type strains.</title>
        <authorList>
            <person name="Whitman W."/>
        </authorList>
    </citation>
    <scope>NUCLEOTIDE SEQUENCE [LARGE SCALE GENOMIC DNA]</scope>
    <source>
        <strain evidence="1 2">CGMCC 1.12504</strain>
    </source>
</reference>
<protein>
    <recommendedName>
        <fullName evidence="3">Lipoprotein</fullName>
    </recommendedName>
</protein>
<accession>A0A328X2X9</accession>
<proteinExistence type="predicted"/>
<organism evidence="1 2">
    <name type="scientific">Flavobacterium lacus</name>
    <dbReference type="NCBI Taxonomy" id="1353778"/>
    <lineage>
        <taxon>Bacteria</taxon>
        <taxon>Pseudomonadati</taxon>
        <taxon>Bacteroidota</taxon>
        <taxon>Flavobacteriia</taxon>
        <taxon>Flavobacteriales</taxon>
        <taxon>Flavobacteriaceae</taxon>
        <taxon>Flavobacterium</taxon>
    </lineage>
</organism>